<evidence type="ECO:0000313" key="1">
    <source>
        <dbReference type="EMBL" id="CAK0861320.1"/>
    </source>
</evidence>
<proteinExistence type="predicted"/>
<organism evidence="1 2">
    <name type="scientific">Prorocentrum cordatum</name>
    <dbReference type="NCBI Taxonomy" id="2364126"/>
    <lineage>
        <taxon>Eukaryota</taxon>
        <taxon>Sar</taxon>
        <taxon>Alveolata</taxon>
        <taxon>Dinophyceae</taxon>
        <taxon>Prorocentrales</taxon>
        <taxon>Prorocentraceae</taxon>
        <taxon>Prorocentrum</taxon>
    </lineage>
</organism>
<keyword evidence="2" id="KW-1185">Reference proteome</keyword>
<accession>A0ABN9UN18</accession>
<comment type="caution">
    <text evidence="1">The sequence shown here is derived from an EMBL/GenBank/DDBJ whole genome shotgun (WGS) entry which is preliminary data.</text>
</comment>
<dbReference type="InterPro" id="IPR029058">
    <property type="entry name" value="AB_hydrolase_fold"/>
</dbReference>
<dbReference type="Proteomes" id="UP001189429">
    <property type="component" value="Unassembled WGS sequence"/>
</dbReference>
<sequence length="177" mass="19405">MRCTRWGRRVPGCAAQPHCSTSAVVSPFHAGEAQFKMASAPMYIAVSQAEAIAGGSIVFAKKAARNGFDNHLDVYQGMWHVSPMCSEDCGNIELWRATVVLNRIVDFFREISQRASGMSPGERVEVVADGAPLLHVHFLAIHQYEGLGSRSTRRSCSTWCSTRRPPRLLRTTTAAGL</sequence>
<dbReference type="Gene3D" id="3.40.50.1820">
    <property type="entry name" value="alpha/beta hydrolase"/>
    <property type="match status" value="1"/>
</dbReference>
<evidence type="ECO:0000313" key="2">
    <source>
        <dbReference type="Proteomes" id="UP001189429"/>
    </source>
</evidence>
<protein>
    <submittedName>
        <fullName evidence="1">Uncharacterized protein</fullName>
    </submittedName>
</protein>
<gene>
    <name evidence="1" type="ORF">PCOR1329_LOCUS50023</name>
</gene>
<name>A0ABN9UN18_9DINO</name>
<dbReference type="SUPFAM" id="SSF53474">
    <property type="entry name" value="alpha/beta-Hydrolases"/>
    <property type="match status" value="1"/>
</dbReference>
<reference evidence="1" key="1">
    <citation type="submission" date="2023-10" db="EMBL/GenBank/DDBJ databases">
        <authorList>
            <person name="Chen Y."/>
            <person name="Shah S."/>
            <person name="Dougan E. K."/>
            <person name="Thang M."/>
            <person name="Chan C."/>
        </authorList>
    </citation>
    <scope>NUCLEOTIDE SEQUENCE [LARGE SCALE GENOMIC DNA]</scope>
</reference>
<dbReference type="EMBL" id="CAUYUJ010016059">
    <property type="protein sequence ID" value="CAK0861320.1"/>
    <property type="molecule type" value="Genomic_DNA"/>
</dbReference>